<keyword evidence="6" id="KW-0474">Menaquinone biosynthesis</keyword>
<dbReference type="CDD" id="cd01335">
    <property type="entry name" value="Radical_SAM"/>
    <property type="match status" value="1"/>
</dbReference>
<dbReference type="NCBIfam" id="TIGR00423">
    <property type="entry name" value="CofH family radical SAM protein"/>
    <property type="match status" value="1"/>
</dbReference>
<sequence>MNSAFLNPRPGHFPTRPGRILPLMKWLRDPRLAPVAEKVEAGERLTFAEGLSLYHTRDLSALMRLANLARERRHGDKTYFVHSMRLEFTNICYVGCTFCAFAARKGEERAWDYSPDEVVEQVRRRYLPGITELHMSSGHHPNHRWEYYPEMVQRLREAFPELQVKAFTAAEIEHLSKISKKPTLEVLRELQAAGLSAMPGGGAEIFADRVRRQVAKNKVKAEKWLQIHREAHSLGMRTNATMLYGHIETLEERLDHMHRLRDLQDDSVAQFGGGFHAFIPLAFQPFGNTLAQNLGKTDFTTGLDDLRNLAVARLYLDNFPHIKGYWVMIGSELTQVSLDWGVSDIDGTIQEEHIAHAAGATSPMALSQAGMVRMIQRAGRVPVLRDAYYNELEVFPRPSAEAAD</sequence>
<dbReference type="InterPro" id="IPR006638">
    <property type="entry name" value="Elp3/MiaA/NifB-like_rSAM"/>
</dbReference>
<dbReference type="InterPro" id="IPR013785">
    <property type="entry name" value="Aldolase_TIM"/>
</dbReference>
<organism evidence="8 9">
    <name type="scientific">Deinococcus aetherius</name>
    <dbReference type="NCBI Taxonomy" id="200252"/>
    <lineage>
        <taxon>Bacteria</taxon>
        <taxon>Thermotogati</taxon>
        <taxon>Deinococcota</taxon>
        <taxon>Deinococci</taxon>
        <taxon>Deinococcales</taxon>
        <taxon>Deinococcaceae</taxon>
        <taxon>Deinococcus</taxon>
    </lineage>
</organism>
<comment type="cofactor">
    <cofactor evidence="6">
        <name>[4Fe-4S] cluster</name>
        <dbReference type="ChEBI" id="CHEBI:49883"/>
    </cofactor>
    <text evidence="6">Binds 1 [4Fe-4S] cluster. The cluster is coordinated with 3 cysteines and an exchangeable S-adenosyl-L-methionine.</text>
</comment>
<reference evidence="8" key="1">
    <citation type="submission" date="2022-07" db="EMBL/GenBank/DDBJ databases">
        <title>Complete Genome Sequence of the Radioresistant Bacterium Deinococcus aetherius ST0316, Isolated from the Air Dust collected in Lower Stratosphere above Japan.</title>
        <authorList>
            <person name="Satoh K."/>
            <person name="Hagiwara K."/>
            <person name="Katsumata K."/>
            <person name="Kubo A."/>
            <person name="Yokobori S."/>
            <person name="Yamagishi A."/>
            <person name="Oono Y."/>
            <person name="Narumi I."/>
        </authorList>
    </citation>
    <scope>NUCLEOTIDE SEQUENCE</scope>
    <source>
        <strain evidence="8">ST0316</strain>
    </source>
</reference>
<evidence type="ECO:0000256" key="3">
    <source>
        <dbReference type="ARBA" id="ARBA00022723"/>
    </source>
</evidence>
<dbReference type="Pfam" id="PF19288">
    <property type="entry name" value="CofH_C"/>
    <property type="match status" value="1"/>
</dbReference>
<evidence type="ECO:0000256" key="1">
    <source>
        <dbReference type="ARBA" id="ARBA00022485"/>
    </source>
</evidence>
<dbReference type="SFLD" id="SFLDG01082">
    <property type="entry name" value="B12-binding_domain_containing"/>
    <property type="match status" value="1"/>
</dbReference>
<evidence type="ECO:0000256" key="2">
    <source>
        <dbReference type="ARBA" id="ARBA00022691"/>
    </source>
</evidence>
<dbReference type="InterPro" id="IPR020050">
    <property type="entry name" value="FO_synthase_su2"/>
</dbReference>
<keyword evidence="1 6" id="KW-0004">4Fe-4S</keyword>
<dbReference type="SFLD" id="SFLDS00029">
    <property type="entry name" value="Radical_SAM"/>
    <property type="match status" value="1"/>
</dbReference>
<dbReference type="InterPro" id="IPR007197">
    <property type="entry name" value="rSAM"/>
</dbReference>
<dbReference type="PIRSF" id="PIRSF004762">
    <property type="entry name" value="CHP00423"/>
    <property type="match status" value="1"/>
</dbReference>
<dbReference type="SMART" id="SM00729">
    <property type="entry name" value="Elp3"/>
    <property type="match status" value="1"/>
</dbReference>
<accession>A0ABN6RL15</accession>
<dbReference type="NCBIfam" id="TIGR03700">
    <property type="entry name" value="mena_SCO4494"/>
    <property type="match status" value="1"/>
</dbReference>
<dbReference type="SUPFAM" id="SSF102114">
    <property type="entry name" value="Radical SAM enzymes"/>
    <property type="match status" value="1"/>
</dbReference>
<comment type="similarity">
    <text evidence="6">Belongs to the radical SAM superfamily. MqnE family.</text>
</comment>
<dbReference type="Proteomes" id="UP001064971">
    <property type="component" value="Chromosome"/>
</dbReference>
<evidence type="ECO:0000259" key="7">
    <source>
        <dbReference type="PROSITE" id="PS51918"/>
    </source>
</evidence>
<dbReference type="SFLD" id="SFLDF00343">
    <property type="entry name" value="aminofutalosine_synthase_(mqnE"/>
    <property type="match status" value="1"/>
</dbReference>
<feature type="binding site" evidence="6">
    <location>
        <position position="92"/>
    </location>
    <ligand>
        <name>[4Fe-4S] cluster</name>
        <dbReference type="ChEBI" id="CHEBI:49883"/>
        <note>4Fe-4S-S-AdoMet</note>
    </ligand>
</feature>
<keyword evidence="2 6" id="KW-0949">S-adenosyl-L-methionine</keyword>
<dbReference type="Pfam" id="PF04055">
    <property type="entry name" value="Radical_SAM"/>
    <property type="match status" value="1"/>
</dbReference>
<evidence type="ECO:0000313" key="9">
    <source>
        <dbReference type="Proteomes" id="UP001064971"/>
    </source>
</evidence>
<dbReference type="PROSITE" id="PS51918">
    <property type="entry name" value="RADICAL_SAM"/>
    <property type="match status" value="1"/>
</dbReference>
<evidence type="ECO:0000256" key="5">
    <source>
        <dbReference type="ARBA" id="ARBA00023014"/>
    </source>
</evidence>
<proteinExistence type="inferred from homology"/>
<dbReference type="PANTHER" id="PTHR43076:SF7">
    <property type="entry name" value="AMINODEOXYFUTALOSINE SYNTHASE"/>
    <property type="match status" value="1"/>
</dbReference>
<protein>
    <recommendedName>
        <fullName evidence="6">Aminodeoxyfutalosine synthase</fullName>
        <shortName evidence="6">AFL synthase</shortName>
        <shortName evidence="6">Aminofutalosine synthase</shortName>
        <ecNumber evidence="6">2.5.1.120</ecNumber>
    </recommendedName>
    <alternativeName>
        <fullName evidence="6">Menaquinone biosynthetic enzyme MqnE</fullName>
    </alternativeName>
</protein>
<feature type="binding site" evidence="6">
    <location>
        <position position="99"/>
    </location>
    <ligand>
        <name>[4Fe-4S] cluster</name>
        <dbReference type="ChEBI" id="CHEBI:49883"/>
        <note>4Fe-4S-S-AdoMet</note>
    </ligand>
</feature>
<evidence type="ECO:0000313" key="8">
    <source>
        <dbReference type="EMBL" id="BDP42981.1"/>
    </source>
</evidence>
<dbReference type="PANTHER" id="PTHR43076">
    <property type="entry name" value="FO SYNTHASE (COFH)"/>
    <property type="match status" value="1"/>
</dbReference>
<evidence type="ECO:0000256" key="4">
    <source>
        <dbReference type="ARBA" id="ARBA00023004"/>
    </source>
</evidence>
<dbReference type="InterPro" id="IPR058240">
    <property type="entry name" value="rSAM_sf"/>
</dbReference>
<keyword evidence="4 6" id="KW-0408">Iron</keyword>
<keyword evidence="9" id="KW-1185">Reference proteome</keyword>
<comment type="pathway">
    <text evidence="6">Quinol/quinone metabolism; menaquinone biosynthesis.</text>
</comment>
<dbReference type="HAMAP" id="MF_00993">
    <property type="entry name" value="MqnE"/>
    <property type="match status" value="1"/>
</dbReference>
<name>A0ABN6RL15_9DEIO</name>
<dbReference type="InterPro" id="IPR022432">
    <property type="entry name" value="MqnE"/>
</dbReference>
<dbReference type="SFLD" id="SFLDG01064">
    <property type="entry name" value="F420__menaquinone_cofactor_bio"/>
    <property type="match status" value="1"/>
</dbReference>
<dbReference type="SFLD" id="SFLDG01389">
    <property type="entry name" value="menaquinone_synthsis_involved"/>
    <property type="match status" value="1"/>
</dbReference>
<dbReference type="Gene3D" id="3.20.20.70">
    <property type="entry name" value="Aldolase class I"/>
    <property type="match status" value="1"/>
</dbReference>
<evidence type="ECO:0000256" key="6">
    <source>
        <dbReference type="HAMAP-Rule" id="MF_00993"/>
    </source>
</evidence>
<feature type="domain" description="Radical SAM core" evidence="7">
    <location>
        <begin position="78"/>
        <end position="320"/>
    </location>
</feature>
<comment type="function">
    <text evidence="6">Radical SAM enzyme that catalyzes the addition of the adenosyl radical to the double bond of 3-[(1-carboxyvinyl)oxy]benzoate, leading to aminodeoxyfutalosine (AFL), a key intermediate in the formation of menaquinone (MK, vitamin K2) from chorismate.</text>
</comment>
<dbReference type="EC" id="2.5.1.120" evidence="6"/>
<feature type="binding site" evidence="6">
    <location>
        <position position="96"/>
    </location>
    <ligand>
        <name>[4Fe-4S] cluster</name>
        <dbReference type="ChEBI" id="CHEBI:49883"/>
        <note>4Fe-4S-S-AdoMet</note>
    </ligand>
</feature>
<comment type="catalytic activity">
    <reaction evidence="6">
        <text>3-[(1-carboxyvinyl)-oxy]benzoate + S-adenosyl-L-methionine + H2O = 6-amino-6-deoxyfutalosine + hydrogencarbonate + L-methionine + H(+)</text>
        <dbReference type="Rhea" id="RHEA:33075"/>
        <dbReference type="ChEBI" id="CHEBI:15377"/>
        <dbReference type="ChEBI" id="CHEBI:15378"/>
        <dbReference type="ChEBI" id="CHEBI:17544"/>
        <dbReference type="ChEBI" id="CHEBI:57844"/>
        <dbReference type="ChEBI" id="CHEBI:59789"/>
        <dbReference type="ChEBI" id="CHEBI:64286"/>
        <dbReference type="ChEBI" id="CHEBI:76981"/>
        <dbReference type="EC" id="2.5.1.120"/>
    </reaction>
</comment>
<keyword evidence="3 6" id="KW-0479">Metal-binding</keyword>
<keyword evidence="5 6" id="KW-0411">Iron-sulfur</keyword>
<keyword evidence="6" id="KW-0808">Transferase</keyword>
<dbReference type="InterPro" id="IPR034405">
    <property type="entry name" value="F420"/>
</dbReference>
<dbReference type="EMBL" id="AP026560">
    <property type="protein sequence ID" value="BDP42981.1"/>
    <property type="molecule type" value="Genomic_DNA"/>
</dbReference>
<dbReference type="InterPro" id="IPR045567">
    <property type="entry name" value="CofH/MnqC-like_C"/>
</dbReference>
<gene>
    <name evidence="6 8" type="primary">mqnE</name>
    <name evidence="8" type="ORF">DAETH_29500</name>
</gene>